<dbReference type="EMBL" id="CP126969">
    <property type="protein sequence ID" value="WIM66834.1"/>
    <property type="molecule type" value="Genomic_DNA"/>
</dbReference>
<dbReference type="Gene3D" id="3.30.1230.10">
    <property type="entry name" value="YlxR-like"/>
    <property type="match status" value="1"/>
</dbReference>
<organism evidence="2 3">
    <name type="scientific">Corynebacterium breve</name>
    <dbReference type="NCBI Taxonomy" id="3049799"/>
    <lineage>
        <taxon>Bacteria</taxon>
        <taxon>Bacillati</taxon>
        <taxon>Actinomycetota</taxon>
        <taxon>Actinomycetes</taxon>
        <taxon>Mycobacteriales</taxon>
        <taxon>Corynebacteriaceae</taxon>
        <taxon>Corynebacterium</taxon>
    </lineage>
</organism>
<reference evidence="2 3" key="1">
    <citation type="submission" date="2023-05" db="EMBL/GenBank/DDBJ databases">
        <title>Corynebacterium suedekumii sp. nov. and Corynebacterium breve sp. nov. isolated from raw cow's milk.</title>
        <authorList>
            <person name="Baer M.K."/>
            <person name="Mehl L."/>
            <person name="Hellmuth R."/>
            <person name="Marke G."/>
            <person name="Lipski A."/>
        </authorList>
    </citation>
    <scope>NUCLEOTIDE SEQUENCE [LARGE SCALE GENOMIC DNA]</scope>
    <source>
        <strain evidence="2 3">R4</strain>
    </source>
</reference>
<evidence type="ECO:0000313" key="3">
    <source>
        <dbReference type="Proteomes" id="UP001225598"/>
    </source>
</evidence>
<evidence type="ECO:0000313" key="2">
    <source>
        <dbReference type="EMBL" id="WIM66834.1"/>
    </source>
</evidence>
<protein>
    <submittedName>
        <fullName evidence="2">YlxR family protein</fullName>
    </submittedName>
</protein>
<accession>A0ABY8VB02</accession>
<gene>
    <name evidence="2" type="ORF">QP027_06755</name>
</gene>
<dbReference type="InterPro" id="IPR007393">
    <property type="entry name" value="YlxR_dom"/>
</dbReference>
<dbReference type="Pfam" id="PF04296">
    <property type="entry name" value="YlxR"/>
    <property type="match status" value="1"/>
</dbReference>
<dbReference type="RefSeq" id="WP_284823501.1">
    <property type="nucleotide sequence ID" value="NZ_CP126969.1"/>
</dbReference>
<sequence>MNEAAQHTTCTRTRPMRMRTCIATRKVASDELLLRCVISPDDPETVLADPDRKLPGRGAWISPTMEAFELAEKRRAFGRALRVSTPVDLGHVRTYLAELADGPETVRTTEH</sequence>
<keyword evidence="3" id="KW-1185">Reference proteome</keyword>
<dbReference type="SUPFAM" id="SSF64376">
    <property type="entry name" value="YlxR-like"/>
    <property type="match status" value="1"/>
</dbReference>
<dbReference type="InterPro" id="IPR037465">
    <property type="entry name" value="YlxR"/>
</dbReference>
<feature type="domain" description="YlxR" evidence="1">
    <location>
        <begin position="19"/>
        <end position="90"/>
    </location>
</feature>
<name>A0ABY8VB02_9CORY</name>
<proteinExistence type="predicted"/>
<evidence type="ECO:0000259" key="1">
    <source>
        <dbReference type="Pfam" id="PF04296"/>
    </source>
</evidence>
<dbReference type="InterPro" id="IPR035931">
    <property type="entry name" value="YlxR-like_sf"/>
</dbReference>
<dbReference type="PANTHER" id="PTHR34215:SF1">
    <property type="entry name" value="YLXR DOMAIN-CONTAINING PROTEIN"/>
    <property type="match status" value="1"/>
</dbReference>
<dbReference type="Proteomes" id="UP001225598">
    <property type="component" value="Chromosome"/>
</dbReference>
<dbReference type="PANTHER" id="PTHR34215">
    <property type="entry name" value="BLL0784 PROTEIN"/>
    <property type="match status" value="1"/>
</dbReference>